<dbReference type="Proteomes" id="UP000426246">
    <property type="component" value="Chromosome"/>
</dbReference>
<dbReference type="RefSeq" id="WP_155704865.1">
    <property type="nucleotide sequence ID" value="NZ_CP034235.1"/>
</dbReference>
<dbReference type="EMBL" id="CP034235">
    <property type="protein sequence ID" value="QGQ99702.1"/>
    <property type="molecule type" value="Genomic_DNA"/>
</dbReference>
<name>A0A6B8RV19_9BACL</name>
<dbReference type="SUPFAM" id="SSF51445">
    <property type="entry name" value="(Trans)glycosidases"/>
    <property type="match status" value="1"/>
</dbReference>
<proteinExistence type="predicted"/>
<keyword evidence="2" id="KW-1185">Reference proteome</keyword>
<dbReference type="AlphaFoldDB" id="A0A6B8RV19"/>
<organism evidence="1 2">
    <name type="scientific">Paenibacillus psychroresistens</name>
    <dbReference type="NCBI Taxonomy" id="1778678"/>
    <lineage>
        <taxon>Bacteria</taxon>
        <taxon>Bacillati</taxon>
        <taxon>Bacillota</taxon>
        <taxon>Bacilli</taxon>
        <taxon>Bacillales</taxon>
        <taxon>Paenibacillaceae</taxon>
        <taxon>Paenibacillus</taxon>
    </lineage>
</organism>
<dbReference type="OrthoDB" id="2569184at2"/>
<evidence type="ECO:0008006" key="3">
    <source>
        <dbReference type="Google" id="ProtNLM"/>
    </source>
</evidence>
<accession>A0A6B8RV19</accession>
<dbReference type="KEGG" id="ppsc:EHS13_34995"/>
<evidence type="ECO:0000313" key="1">
    <source>
        <dbReference type="EMBL" id="QGQ99702.1"/>
    </source>
</evidence>
<evidence type="ECO:0000313" key="2">
    <source>
        <dbReference type="Proteomes" id="UP000426246"/>
    </source>
</evidence>
<dbReference type="InterPro" id="IPR017853">
    <property type="entry name" value="GH"/>
</dbReference>
<gene>
    <name evidence="1" type="ORF">EHS13_34995</name>
</gene>
<protein>
    <recommendedName>
        <fullName evidence="3">Glycoside hydrolase family 42 N-terminal domain-containing protein</fullName>
    </recommendedName>
</protein>
<reference evidence="2" key="1">
    <citation type="submission" date="2018-11" db="EMBL/GenBank/DDBJ databases">
        <title>Complete genome sequence of Paenibacillus sp. ML311-T8.</title>
        <authorList>
            <person name="Nam Y.-D."/>
            <person name="Kang J."/>
            <person name="Chung W.-H."/>
            <person name="Park Y.S."/>
        </authorList>
    </citation>
    <scope>NUCLEOTIDE SEQUENCE [LARGE SCALE GENOMIC DNA]</scope>
    <source>
        <strain evidence="2">ML311-T8</strain>
    </source>
</reference>
<sequence>MLDEFQIFPWVSPPSYETNDFRYLQMKAAGFNYTSWPIDEGALNKESNLKLLNLCEKHGLKTYLADDRIYEAVHSDNWKALIDEVVEDYKGYPALYAYDIKDEPGADDFSRISEIVSYLKIIDPTRHAYINLFPNYASPNQLNTATYEEYVDRFIQEVKPFVISYDHYHFFKPAEITSETEIKDERQRLIYEASIRRQNRPGYFENIELIRQKSLQYDLPFIFIALLVTHGPYRDLTEAELRWEAFQALAYGAKSICWFTYWNPPPDSVWNFRNAVIDDGVETEHYQEMKRINPQLKLLGDKLFDKKTLKVYHVGEERESSKVNFFQADELIKVASGGNYTLGYFTENYILIANKDFKAPTEVILELTGSQHVYQFDKNTGAETEIELKDNKYILQLSPGDAELIRIGSV</sequence>
<dbReference type="Gene3D" id="3.20.20.80">
    <property type="entry name" value="Glycosidases"/>
    <property type="match status" value="2"/>
</dbReference>